<reference evidence="5" key="1">
    <citation type="submission" date="2023-08" db="EMBL/GenBank/DDBJ databases">
        <title>Chromosome-level Genome Assembly of mud carp (Cirrhinus molitorella).</title>
        <authorList>
            <person name="Liu H."/>
        </authorList>
    </citation>
    <scope>NUCLEOTIDE SEQUENCE</scope>
    <source>
        <strain evidence="5">Prfri</strain>
        <tissue evidence="5">Muscle</tissue>
    </source>
</reference>
<organism evidence="5 6">
    <name type="scientific">Cirrhinus molitorella</name>
    <name type="common">mud carp</name>
    <dbReference type="NCBI Taxonomy" id="172907"/>
    <lineage>
        <taxon>Eukaryota</taxon>
        <taxon>Metazoa</taxon>
        <taxon>Chordata</taxon>
        <taxon>Craniata</taxon>
        <taxon>Vertebrata</taxon>
        <taxon>Euteleostomi</taxon>
        <taxon>Actinopterygii</taxon>
        <taxon>Neopterygii</taxon>
        <taxon>Teleostei</taxon>
        <taxon>Ostariophysi</taxon>
        <taxon>Cypriniformes</taxon>
        <taxon>Cyprinidae</taxon>
        <taxon>Labeoninae</taxon>
        <taxon>Labeonini</taxon>
        <taxon>Cirrhinus</taxon>
    </lineage>
</organism>
<protein>
    <recommendedName>
        <fullName evidence="4">Fibronectin type-III domain-containing protein</fullName>
    </recommendedName>
</protein>
<dbReference type="PANTHER" id="PTHR46708">
    <property type="entry name" value="TENASCIN"/>
    <property type="match status" value="1"/>
</dbReference>
<feature type="domain" description="Fibronectin type-III" evidence="4">
    <location>
        <begin position="346"/>
        <end position="445"/>
    </location>
</feature>
<feature type="compositionally biased region" description="Polar residues" evidence="2">
    <location>
        <begin position="31"/>
        <end position="42"/>
    </location>
</feature>
<dbReference type="PANTHER" id="PTHR46708:SF2">
    <property type="entry name" value="FIBRONECTIN TYPE-III DOMAIN-CONTAINING PROTEIN"/>
    <property type="match status" value="1"/>
</dbReference>
<dbReference type="AlphaFoldDB" id="A0AA88TSD6"/>
<dbReference type="Pfam" id="PF00041">
    <property type="entry name" value="fn3"/>
    <property type="match status" value="1"/>
</dbReference>
<accession>A0AA88TSD6</accession>
<feature type="compositionally biased region" description="Polar residues" evidence="2">
    <location>
        <begin position="56"/>
        <end position="93"/>
    </location>
</feature>
<name>A0AA88TSD6_9TELE</name>
<keyword evidence="3" id="KW-1133">Transmembrane helix</keyword>
<dbReference type="EMBL" id="JAUYZG010000005">
    <property type="protein sequence ID" value="KAK2907042.1"/>
    <property type="molecule type" value="Genomic_DNA"/>
</dbReference>
<dbReference type="InterPro" id="IPR003961">
    <property type="entry name" value="FN3_dom"/>
</dbReference>
<dbReference type="InterPro" id="IPR050991">
    <property type="entry name" value="ECM_Regulatory_Proteins"/>
</dbReference>
<evidence type="ECO:0000313" key="5">
    <source>
        <dbReference type="EMBL" id="KAK2907042.1"/>
    </source>
</evidence>
<feature type="compositionally biased region" description="Low complexity" evidence="2">
    <location>
        <begin position="43"/>
        <end position="55"/>
    </location>
</feature>
<proteinExistence type="predicted"/>
<dbReference type="SUPFAM" id="SSF49265">
    <property type="entry name" value="Fibronectin type III"/>
    <property type="match status" value="1"/>
</dbReference>
<comment type="caution">
    <text evidence="5">The sequence shown here is derived from an EMBL/GenBank/DDBJ whole genome shotgun (WGS) entry which is preliminary data.</text>
</comment>
<evidence type="ECO:0000259" key="4">
    <source>
        <dbReference type="PROSITE" id="PS50853"/>
    </source>
</evidence>
<evidence type="ECO:0000256" key="1">
    <source>
        <dbReference type="ARBA" id="ARBA00022737"/>
    </source>
</evidence>
<keyword evidence="3" id="KW-0812">Transmembrane</keyword>
<feature type="transmembrane region" description="Helical" evidence="3">
    <location>
        <begin position="540"/>
        <end position="561"/>
    </location>
</feature>
<dbReference type="Gene3D" id="2.60.40.10">
    <property type="entry name" value="Immunoglobulins"/>
    <property type="match status" value="1"/>
</dbReference>
<evidence type="ECO:0000256" key="2">
    <source>
        <dbReference type="SAM" id="MobiDB-lite"/>
    </source>
</evidence>
<evidence type="ECO:0000256" key="3">
    <source>
        <dbReference type="SAM" id="Phobius"/>
    </source>
</evidence>
<evidence type="ECO:0000313" key="6">
    <source>
        <dbReference type="Proteomes" id="UP001187343"/>
    </source>
</evidence>
<keyword evidence="1" id="KW-0677">Repeat</keyword>
<dbReference type="CDD" id="cd00063">
    <property type="entry name" value="FN3"/>
    <property type="match status" value="1"/>
</dbReference>
<feature type="region of interest" description="Disordered" evidence="2">
    <location>
        <begin position="1"/>
        <end position="98"/>
    </location>
</feature>
<keyword evidence="6" id="KW-1185">Reference proteome</keyword>
<gene>
    <name evidence="5" type="ORF">Q8A67_006027</name>
</gene>
<dbReference type="InterPro" id="IPR036116">
    <property type="entry name" value="FN3_sf"/>
</dbReference>
<feature type="compositionally biased region" description="Low complexity" evidence="2">
    <location>
        <begin position="8"/>
        <end position="24"/>
    </location>
</feature>
<sequence>MEKQIPQNLSTLTTSSNTPANATSKAIPSARSDTTSPPNINITPLTSTHPSSTLHAFTNNTGPSPSHTPTQSPLSPGQATKPSASNDTTSPPSVTVAPLTSMHPISTLHTFTTGITEGPCQYNVTKSVNKAIAYVVNINSSENQTYTISIKHKHNDIHVQHISNKTAFEIPFEWLRPCTVYTVSVDDCTANGSNTFTSSTKGQTVPQTVVARLTENEVCLKGEFTDIQWNLTDCVKITEQNSCTSTHTIKLDTCTYTMNVEMPPVKPKIRFNTTIPSEFEWTNKPAQCNTSSLNVVCTPDSEKNTYGLNVEVSLLPKKHYTCTGEYLYDKQPIKSDPLSIEIECDLEKNTNVTDRSSNSINMYWKAPENDNCSNIIWDSYSVTCQTSEKRAPKSTCTQDKDDSTHCTITELEPFTIYTCTIIALLDGHEYTIFSRQQKTLSAKPKLKSIKVQQPSHNSVHIQCSNLTGPNEWNGGAGNFEAKIKYNGDPVKTSERKSTCWFSFSDLHYLTTYDIEVTATNKENNWTVIHETITTSYNDKAVVGFLAFLVILMAVALLFVVFKIYLRKRKRDDEDVYEECEYVNVPMRLHRK</sequence>
<dbReference type="InterPro" id="IPR013783">
    <property type="entry name" value="Ig-like_fold"/>
</dbReference>
<keyword evidence="3" id="KW-0472">Membrane</keyword>
<dbReference type="PROSITE" id="PS50853">
    <property type="entry name" value="FN3"/>
    <property type="match status" value="1"/>
</dbReference>
<dbReference type="SMART" id="SM00060">
    <property type="entry name" value="FN3"/>
    <property type="match status" value="2"/>
</dbReference>
<dbReference type="Proteomes" id="UP001187343">
    <property type="component" value="Unassembled WGS sequence"/>
</dbReference>